<dbReference type="PANTHER" id="PTHR24024:SF18">
    <property type="entry name" value="SHORT-CHAIN COLLAGEN C4-LIKE"/>
    <property type="match status" value="1"/>
</dbReference>
<name>A0A9D4E8L2_DREPO</name>
<gene>
    <name evidence="2" type="ORF">DPMN_175055</name>
</gene>
<reference evidence="2" key="1">
    <citation type="journal article" date="2019" name="bioRxiv">
        <title>The Genome of the Zebra Mussel, Dreissena polymorpha: A Resource for Invasive Species Research.</title>
        <authorList>
            <person name="McCartney M.A."/>
            <person name="Auch B."/>
            <person name="Kono T."/>
            <person name="Mallez S."/>
            <person name="Zhang Y."/>
            <person name="Obille A."/>
            <person name="Becker A."/>
            <person name="Abrahante J.E."/>
            <person name="Garbe J."/>
            <person name="Badalamenti J.P."/>
            <person name="Herman A."/>
            <person name="Mangelson H."/>
            <person name="Liachko I."/>
            <person name="Sullivan S."/>
            <person name="Sone E.D."/>
            <person name="Koren S."/>
            <person name="Silverstein K.A.T."/>
            <person name="Beckman K.B."/>
            <person name="Gohl D.M."/>
        </authorList>
    </citation>
    <scope>NUCLEOTIDE SEQUENCE</scope>
    <source>
        <strain evidence="2">Duluth1</strain>
        <tissue evidence="2">Whole animal</tissue>
    </source>
</reference>
<comment type="caution">
    <text evidence="2">The sequence shown here is derived from an EMBL/GenBank/DDBJ whole genome shotgun (WGS) entry which is preliminary data.</text>
</comment>
<feature type="chain" id="PRO_5038679932" description="Short-chain collagen C4" evidence="1">
    <location>
        <begin position="19"/>
        <end position="295"/>
    </location>
</feature>
<organism evidence="2 3">
    <name type="scientific">Dreissena polymorpha</name>
    <name type="common">Zebra mussel</name>
    <name type="synonym">Mytilus polymorpha</name>
    <dbReference type="NCBI Taxonomy" id="45954"/>
    <lineage>
        <taxon>Eukaryota</taxon>
        <taxon>Metazoa</taxon>
        <taxon>Spiralia</taxon>
        <taxon>Lophotrochozoa</taxon>
        <taxon>Mollusca</taxon>
        <taxon>Bivalvia</taxon>
        <taxon>Autobranchia</taxon>
        <taxon>Heteroconchia</taxon>
        <taxon>Euheterodonta</taxon>
        <taxon>Imparidentia</taxon>
        <taxon>Neoheterodontei</taxon>
        <taxon>Myida</taxon>
        <taxon>Dreissenoidea</taxon>
        <taxon>Dreissenidae</taxon>
        <taxon>Dreissena</taxon>
    </lineage>
</organism>
<accession>A0A9D4E8L2</accession>
<evidence type="ECO:0000313" key="3">
    <source>
        <dbReference type="Proteomes" id="UP000828390"/>
    </source>
</evidence>
<keyword evidence="1" id="KW-0732">Signal</keyword>
<evidence type="ECO:0008006" key="4">
    <source>
        <dbReference type="Google" id="ProtNLM"/>
    </source>
</evidence>
<evidence type="ECO:0000313" key="2">
    <source>
        <dbReference type="EMBL" id="KAH3773687.1"/>
    </source>
</evidence>
<keyword evidence="3" id="KW-1185">Reference proteome</keyword>
<dbReference type="PANTHER" id="PTHR24024">
    <property type="entry name" value="PULMONARY SURFACTANT-ASSOCIATED PROTEIN A"/>
    <property type="match status" value="1"/>
</dbReference>
<evidence type="ECO:0000256" key="1">
    <source>
        <dbReference type="SAM" id="SignalP"/>
    </source>
</evidence>
<sequence length="295" mass="32818">MIQGLLIVCFFFGGEVLGEESACYAPNRFEYEHKVLEKLISLEQFKADVTEKMLYLEQSKDDATVKLLHLKQSNVDAAVKLLQLEQSKAIERIDSVERQLQGTTTQAPHTTQSSSTYVHWGMKTCPNVTDTTLIYSGQAGGGRYDHPGSGEYVCLPNDPSYDQYNTDLDNARSWMYGAEYETYDVPIPPIFSTLANFDVPCAVCLARRKTSLMIPGRTSCYAGWTKEYQGYLMAEYYNYQGKGYVCMDKLAEGFDSLSGNENGALFHATEGRCGALRCPPYINGAELACVVCSTS</sequence>
<dbReference type="AlphaFoldDB" id="A0A9D4E8L2"/>
<dbReference type="InterPro" id="IPR051077">
    <property type="entry name" value="Ca-dependent_lectin"/>
</dbReference>
<dbReference type="Proteomes" id="UP000828390">
    <property type="component" value="Unassembled WGS sequence"/>
</dbReference>
<reference evidence="2" key="2">
    <citation type="submission" date="2020-11" db="EMBL/GenBank/DDBJ databases">
        <authorList>
            <person name="McCartney M.A."/>
            <person name="Auch B."/>
            <person name="Kono T."/>
            <person name="Mallez S."/>
            <person name="Becker A."/>
            <person name="Gohl D.M."/>
            <person name="Silverstein K.A.T."/>
            <person name="Koren S."/>
            <person name="Bechman K.B."/>
            <person name="Herman A."/>
            <person name="Abrahante J.E."/>
            <person name="Garbe J."/>
        </authorList>
    </citation>
    <scope>NUCLEOTIDE SEQUENCE</scope>
    <source>
        <strain evidence="2">Duluth1</strain>
        <tissue evidence="2">Whole animal</tissue>
    </source>
</reference>
<proteinExistence type="predicted"/>
<dbReference type="OrthoDB" id="6086925at2759"/>
<protein>
    <recommendedName>
        <fullName evidence="4">Short-chain collagen C4</fullName>
    </recommendedName>
</protein>
<dbReference type="GO" id="GO:0005615">
    <property type="term" value="C:extracellular space"/>
    <property type="evidence" value="ECO:0007669"/>
    <property type="project" value="TreeGrafter"/>
</dbReference>
<dbReference type="EMBL" id="JAIWYP010000009">
    <property type="protein sequence ID" value="KAH3773687.1"/>
    <property type="molecule type" value="Genomic_DNA"/>
</dbReference>
<feature type="signal peptide" evidence="1">
    <location>
        <begin position="1"/>
        <end position="18"/>
    </location>
</feature>